<comment type="caution">
    <text evidence="2">The sequence shown here is derived from an EMBL/GenBank/DDBJ whole genome shotgun (WGS) entry which is preliminary data.</text>
</comment>
<name>A0ABS4TM15_9PSEU</name>
<keyword evidence="3" id="KW-1185">Reference proteome</keyword>
<protein>
    <submittedName>
        <fullName evidence="2">Uncharacterized protein</fullName>
    </submittedName>
</protein>
<dbReference type="RefSeq" id="WP_281065506.1">
    <property type="nucleotide sequence ID" value="NZ_JAGINW010000001.1"/>
</dbReference>
<accession>A0ABS4TM15</accession>
<evidence type="ECO:0000256" key="1">
    <source>
        <dbReference type="SAM" id="Phobius"/>
    </source>
</evidence>
<keyword evidence="1" id="KW-0812">Transmembrane</keyword>
<gene>
    <name evidence="2" type="ORF">JOF56_005844</name>
</gene>
<keyword evidence="1" id="KW-0472">Membrane</keyword>
<feature type="transmembrane region" description="Helical" evidence="1">
    <location>
        <begin position="6"/>
        <end position="23"/>
    </location>
</feature>
<evidence type="ECO:0000313" key="2">
    <source>
        <dbReference type="EMBL" id="MBP2325459.1"/>
    </source>
</evidence>
<evidence type="ECO:0000313" key="3">
    <source>
        <dbReference type="Proteomes" id="UP001519332"/>
    </source>
</evidence>
<organism evidence="2 3">
    <name type="scientific">Kibdelosporangium banguiense</name>
    <dbReference type="NCBI Taxonomy" id="1365924"/>
    <lineage>
        <taxon>Bacteria</taxon>
        <taxon>Bacillati</taxon>
        <taxon>Actinomycetota</taxon>
        <taxon>Actinomycetes</taxon>
        <taxon>Pseudonocardiales</taxon>
        <taxon>Pseudonocardiaceae</taxon>
        <taxon>Kibdelosporangium</taxon>
    </lineage>
</organism>
<sequence>MIGGWVGPGLAGGLVVFLGVTFAERWRRQDAEREQDDEHQKD</sequence>
<proteinExistence type="predicted"/>
<dbReference type="Proteomes" id="UP001519332">
    <property type="component" value="Unassembled WGS sequence"/>
</dbReference>
<dbReference type="EMBL" id="JAGINW010000001">
    <property type="protein sequence ID" value="MBP2325459.1"/>
    <property type="molecule type" value="Genomic_DNA"/>
</dbReference>
<reference evidence="2 3" key="1">
    <citation type="submission" date="2021-03" db="EMBL/GenBank/DDBJ databases">
        <title>Sequencing the genomes of 1000 actinobacteria strains.</title>
        <authorList>
            <person name="Klenk H.-P."/>
        </authorList>
    </citation>
    <scope>NUCLEOTIDE SEQUENCE [LARGE SCALE GENOMIC DNA]</scope>
    <source>
        <strain evidence="2 3">DSM 46670</strain>
    </source>
</reference>
<keyword evidence="1" id="KW-1133">Transmembrane helix</keyword>